<dbReference type="InterPro" id="IPR005645">
    <property type="entry name" value="FSH-like_dom"/>
</dbReference>
<keyword evidence="4" id="KW-1185">Reference proteome</keyword>
<dbReference type="InterPro" id="IPR029058">
    <property type="entry name" value="AB_hydrolase_fold"/>
</dbReference>
<dbReference type="GO" id="GO:0072330">
    <property type="term" value="P:monocarboxylic acid biosynthetic process"/>
    <property type="evidence" value="ECO:0007669"/>
    <property type="project" value="UniProtKB-ARBA"/>
</dbReference>
<sequence>MRVLALHGVGSSGAMLKKQLNPLAVQLGQTYQFTFFDGVVSCNREPGMPEWFPGPFYSYVTGYSPVEMQEVLEDLDSFIEENGPFDGVLGFSQGTSIATAYIIDRQTREPNLPAAFSFAVLISSVAACSADPTCLESVIRSLVEHSPFAFKTDFPRCDFELVGPTERVFAEYLALVHLAIKAIGIKKPTIELDFLKTLDVDSVPRLFHPKLVKDRISIPTVHVTGRKDELSMVHQSRIVQGLCDESLLRAHRHQGGHSLPLKANEIKDLAVSIEWAAERGRDRTALHRAGFKI</sequence>
<evidence type="ECO:0000313" key="4">
    <source>
        <dbReference type="Proteomes" id="UP000191518"/>
    </source>
</evidence>
<dbReference type="GO" id="GO:0019748">
    <property type="term" value="P:secondary metabolic process"/>
    <property type="evidence" value="ECO:0007669"/>
    <property type="project" value="TreeGrafter"/>
</dbReference>
<proteinExistence type="predicted"/>
<evidence type="ECO:0000313" key="3">
    <source>
        <dbReference type="EMBL" id="OQE09878.1"/>
    </source>
</evidence>
<dbReference type="GO" id="GO:0016787">
    <property type="term" value="F:hydrolase activity"/>
    <property type="evidence" value="ECO:0007669"/>
    <property type="project" value="UniProtKB-KW"/>
</dbReference>
<reference evidence="4" key="1">
    <citation type="journal article" date="2017" name="Nat. Microbiol.">
        <title>Global analysis of biosynthetic gene clusters reveals vast potential of secondary metabolite production in Penicillium species.</title>
        <authorList>
            <person name="Nielsen J.C."/>
            <person name="Grijseels S."/>
            <person name="Prigent S."/>
            <person name="Ji B."/>
            <person name="Dainat J."/>
            <person name="Nielsen K.F."/>
            <person name="Frisvad J.C."/>
            <person name="Workman M."/>
            <person name="Nielsen J."/>
        </authorList>
    </citation>
    <scope>NUCLEOTIDE SEQUENCE [LARGE SCALE GENOMIC DNA]</scope>
    <source>
        <strain evidence="4">IBT 29486</strain>
    </source>
</reference>
<dbReference type="Proteomes" id="UP000191518">
    <property type="component" value="Unassembled WGS sequence"/>
</dbReference>
<comment type="caution">
    <text evidence="3">The sequence shown here is derived from an EMBL/GenBank/DDBJ whole genome shotgun (WGS) entry which is preliminary data.</text>
</comment>
<dbReference type="SUPFAM" id="SSF53474">
    <property type="entry name" value="alpha/beta-Hydrolases"/>
    <property type="match status" value="1"/>
</dbReference>
<evidence type="ECO:0000256" key="1">
    <source>
        <dbReference type="ARBA" id="ARBA00022801"/>
    </source>
</evidence>
<gene>
    <name evidence="3" type="ORF">PENVUL_c005G01338</name>
</gene>
<dbReference type="STRING" id="29845.A0A1V6S7P6"/>
<name>A0A1V6S7P6_9EURO</name>
<dbReference type="Gene3D" id="3.40.50.1820">
    <property type="entry name" value="alpha/beta hydrolase"/>
    <property type="match status" value="1"/>
</dbReference>
<dbReference type="InterPro" id="IPR050593">
    <property type="entry name" value="LovG"/>
</dbReference>
<dbReference type="Pfam" id="PF03959">
    <property type="entry name" value="FSH1"/>
    <property type="match status" value="1"/>
</dbReference>
<organism evidence="3 4">
    <name type="scientific">Penicillium vulpinum</name>
    <dbReference type="NCBI Taxonomy" id="29845"/>
    <lineage>
        <taxon>Eukaryota</taxon>
        <taxon>Fungi</taxon>
        <taxon>Dikarya</taxon>
        <taxon>Ascomycota</taxon>
        <taxon>Pezizomycotina</taxon>
        <taxon>Eurotiomycetes</taxon>
        <taxon>Eurotiomycetidae</taxon>
        <taxon>Eurotiales</taxon>
        <taxon>Aspergillaceae</taxon>
        <taxon>Penicillium</taxon>
    </lineage>
</organism>
<keyword evidence="1" id="KW-0378">Hydrolase</keyword>
<accession>A0A1V6S7P6</accession>
<dbReference type="PANTHER" id="PTHR48070">
    <property type="entry name" value="ESTERASE OVCA2"/>
    <property type="match status" value="1"/>
</dbReference>
<evidence type="ECO:0000259" key="2">
    <source>
        <dbReference type="Pfam" id="PF03959"/>
    </source>
</evidence>
<feature type="domain" description="Serine hydrolase" evidence="2">
    <location>
        <begin position="2"/>
        <end position="267"/>
    </location>
</feature>
<dbReference type="GO" id="GO:0017000">
    <property type="term" value="P:antibiotic biosynthetic process"/>
    <property type="evidence" value="ECO:0007669"/>
    <property type="project" value="UniProtKB-ARBA"/>
</dbReference>
<dbReference type="GO" id="GO:0005634">
    <property type="term" value="C:nucleus"/>
    <property type="evidence" value="ECO:0007669"/>
    <property type="project" value="TreeGrafter"/>
</dbReference>
<dbReference type="GO" id="GO:0005737">
    <property type="term" value="C:cytoplasm"/>
    <property type="evidence" value="ECO:0007669"/>
    <property type="project" value="TreeGrafter"/>
</dbReference>
<dbReference type="EMBL" id="MDYP01000005">
    <property type="protein sequence ID" value="OQE09878.1"/>
    <property type="molecule type" value="Genomic_DNA"/>
</dbReference>
<protein>
    <recommendedName>
        <fullName evidence="2">Serine hydrolase domain-containing protein</fullName>
    </recommendedName>
</protein>
<dbReference type="AlphaFoldDB" id="A0A1V6S7P6"/>
<dbReference type="PANTHER" id="PTHR48070:SF4">
    <property type="entry name" value="ESTERASE ALNB"/>
    <property type="match status" value="1"/>
</dbReference>
<dbReference type="OrthoDB" id="414698at2759"/>